<sequence>MTVTQSDRRQPPTVSQSMCLPSGAEDGTGVDLPFNGIAAGRDFRFCYLAKRAECPDSLLGRVHVQPSSGIMLSTPPSHDPHDPAECISGCSLLDPLARNTSGDFAECASQADRSLAWDARSEDGPDDRTGATLPFLGRLPHPIAKRPRRKGRPSFANSDARLPESWMHPENCCARRHCSGLRHAESTLGHGPSSWNHAAQHAIETIPTATARS</sequence>
<dbReference type="HOGENOM" id="CLU_1294902_0_0_1"/>
<evidence type="ECO:0000313" key="2">
    <source>
        <dbReference type="EMBL" id="ETS63562.1"/>
    </source>
</evidence>
<feature type="region of interest" description="Disordered" evidence="1">
    <location>
        <begin position="1"/>
        <end position="22"/>
    </location>
</feature>
<feature type="compositionally biased region" description="Basic and acidic residues" evidence="1">
    <location>
        <begin position="1"/>
        <end position="10"/>
    </location>
</feature>
<name>W3VRY0_MOEAP</name>
<feature type="region of interest" description="Disordered" evidence="1">
    <location>
        <begin position="118"/>
        <end position="161"/>
    </location>
</feature>
<proteinExistence type="predicted"/>
<accession>W3VRY0</accession>
<comment type="caution">
    <text evidence="2">The sequence shown here is derived from an EMBL/GenBank/DDBJ whole genome shotgun (WGS) entry which is preliminary data.</text>
</comment>
<gene>
    <name evidence="2" type="ORF">PaG_01859</name>
</gene>
<dbReference type="Proteomes" id="UP000019462">
    <property type="component" value="Unassembled WGS sequence"/>
</dbReference>
<feature type="compositionally biased region" description="Basic and acidic residues" evidence="1">
    <location>
        <begin position="119"/>
        <end position="129"/>
    </location>
</feature>
<keyword evidence="3" id="KW-1185">Reference proteome</keyword>
<dbReference type="EMBL" id="AWNI01000008">
    <property type="protein sequence ID" value="ETS63562.1"/>
    <property type="molecule type" value="Genomic_DNA"/>
</dbReference>
<protein>
    <submittedName>
        <fullName evidence="2">Uncharacterized protein</fullName>
    </submittedName>
</protein>
<evidence type="ECO:0000313" key="3">
    <source>
        <dbReference type="Proteomes" id="UP000019462"/>
    </source>
</evidence>
<feature type="compositionally biased region" description="Basic residues" evidence="1">
    <location>
        <begin position="143"/>
        <end position="152"/>
    </location>
</feature>
<organism evidence="2 3">
    <name type="scientific">Moesziomyces aphidis</name>
    <name type="common">Pseudozyma aphidis</name>
    <dbReference type="NCBI Taxonomy" id="84754"/>
    <lineage>
        <taxon>Eukaryota</taxon>
        <taxon>Fungi</taxon>
        <taxon>Dikarya</taxon>
        <taxon>Basidiomycota</taxon>
        <taxon>Ustilaginomycotina</taxon>
        <taxon>Ustilaginomycetes</taxon>
        <taxon>Ustilaginales</taxon>
        <taxon>Ustilaginaceae</taxon>
        <taxon>Moesziomyces</taxon>
    </lineage>
</organism>
<evidence type="ECO:0000256" key="1">
    <source>
        <dbReference type="SAM" id="MobiDB-lite"/>
    </source>
</evidence>
<dbReference type="AlphaFoldDB" id="W3VRY0"/>
<dbReference type="OrthoDB" id="10669211at2759"/>
<reference evidence="2 3" key="1">
    <citation type="journal article" date="2014" name="Genome Announc.">
        <title>Genome sequence of the basidiomycetous fungus Pseudozyma aphidis DSM70725, an efficient producer of biosurfactant mannosylerythritol lipids.</title>
        <authorList>
            <person name="Lorenz S."/>
            <person name="Guenther M."/>
            <person name="Grumaz C."/>
            <person name="Rupp S."/>
            <person name="Zibek S."/>
            <person name="Sohn K."/>
        </authorList>
    </citation>
    <scope>NUCLEOTIDE SEQUENCE [LARGE SCALE GENOMIC DNA]</scope>
    <source>
        <strain evidence="3">ATCC 32657 / CBS 517.83 / DSM 70725 / JCM 10318 / NBRC 10182 / NRRL Y-7954 / St-0401</strain>
    </source>
</reference>